<comment type="caution">
    <text evidence="2">The sequence shown here is derived from an EMBL/GenBank/DDBJ whole genome shotgun (WGS) entry which is preliminary data.</text>
</comment>
<organism evidence="2 3">
    <name type="scientific">Vicingus serpentipes</name>
    <dbReference type="NCBI Taxonomy" id="1926625"/>
    <lineage>
        <taxon>Bacteria</taxon>
        <taxon>Pseudomonadati</taxon>
        <taxon>Bacteroidota</taxon>
        <taxon>Flavobacteriia</taxon>
        <taxon>Flavobacteriales</taxon>
        <taxon>Vicingaceae</taxon>
        <taxon>Vicingus</taxon>
    </lineage>
</organism>
<keyword evidence="2" id="KW-0489">Methyltransferase</keyword>
<evidence type="ECO:0000313" key="3">
    <source>
        <dbReference type="Proteomes" id="UP000321721"/>
    </source>
</evidence>
<keyword evidence="2" id="KW-0808">Transferase</keyword>
<dbReference type="OrthoDB" id="1143568at2"/>
<protein>
    <submittedName>
        <fullName evidence="2">Class I SAM-dependent methyltransferase</fullName>
    </submittedName>
</protein>
<evidence type="ECO:0000313" key="2">
    <source>
        <dbReference type="EMBL" id="TXB65794.1"/>
    </source>
</evidence>
<accession>A0A5C6RUT5</accession>
<dbReference type="CDD" id="cd02440">
    <property type="entry name" value="AdoMet_MTases"/>
    <property type="match status" value="1"/>
</dbReference>
<dbReference type="Gene3D" id="3.40.50.150">
    <property type="entry name" value="Vaccinia Virus protein VP39"/>
    <property type="match status" value="1"/>
</dbReference>
<dbReference type="InterPro" id="IPR025714">
    <property type="entry name" value="Methyltranfer_dom"/>
</dbReference>
<reference evidence="2 3" key="1">
    <citation type="submission" date="2019-08" db="EMBL/GenBank/DDBJ databases">
        <title>Genome of Vicingus serpentipes NCIMB 15042.</title>
        <authorList>
            <person name="Bowman J.P."/>
        </authorList>
    </citation>
    <scope>NUCLEOTIDE SEQUENCE [LARGE SCALE GENOMIC DNA]</scope>
    <source>
        <strain evidence="2 3">NCIMB 15042</strain>
    </source>
</reference>
<gene>
    <name evidence="2" type="ORF">FRY74_04300</name>
</gene>
<dbReference type="Proteomes" id="UP000321721">
    <property type="component" value="Unassembled WGS sequence"/>
</dbReference>
<dbReference type="Pfam" id="PF13847">
    <property type="entry name" value="Methyltransf_31"/>
    <property type="match status" value="1"/>
</dbReference>
<dbReference type="AlphaFoldDB" id="A0A5C6RUT5"/>
<proteinExistence type="predicted"/>
<name>A0A5C6RUT5_9FLAO</name>
<dbReference type="InterPro" id="IPR029063">
    <property type="entry name" value="SAM-dependent_MTases_sf"/>
</dbReference>
<dbReference type="EMBL" id="VOOS01000002">
    <property type="protein sequence ID" value="TXB65794.1"/>
    <property type="molecule type" value="Genomic_DNA"/>
</dbReference>
<dbReference type="SUPFAM" id="SSF53335">
    <property type="entry name" value="S-adenosyl-L-methionine-dependent methyltransferases"/>
    <property type="match status" value="1"/>
</dbReference>
<sequence>MNSTDALGEALKDVYFNSAGEDIIVISDIAEDDIIPTDYLFRNYKQMPKLERKALDLCFGDVIDVGAASGSHSLYLQEKGIKVKAIDISIGAIDVMKARNIENAELIDFFELKEEKFDTILLLMNGIGIAGTIEKLPEFLNQCKSLLNPKGQVLLDSSDIAYMFEEEDGSKWVDVNKNYHGEVVYQMQYKNTITEKFNWLFLDFNTLKNEAKKLGLKTEKVIAGSHFDFLARLTLE</sequence>
<dbReference type="RefSeq" id="WP_147098984.1">
    <property type="nucleotide sequence ID" value="NZ_VOOS01000002.1"/>
</dbReference>
<feature type="domain" description="Methyltransferase" evidence="1">
    <location>
        <begin position="62"/>
        <end position="195"/>
    </location>
</feature>
<evidence type="ECO:0000259" key="1">
    <source>
        <dbReference type="Pfam" id="PF13847"/>
    </source>
</evidence>
<dbReference type="GO" id="GO:0008168">
    <property type="term" value="F:methyltransferase activity"/>
    <property type="evidence" value="ECO:0007669"/>
    <property type="project" value="UniProtKB-KW"/>
</dbReference>
<keyword evidence="3" id="KW-1185">Reference proteome</keyword>
<dbReference type="GO" id="GO:0032259">
    <property type="term" value="P:methylation"/>
    <property type="evidence" value="ECO:0007669"/>
    <property type="project" value="UniProtKB-KW"/>
</dbReference>